<dbReference type="Proteomes" id="UP000663881">
    <property type="component" value="Unassembled WGS sequence"/>
</dbReference>
<keyword evidence="1" id="KW-1133">Transmembrane helix</keyword>
<protein>
    <submittedName>
        <fullName evidence="2">Uncharacterized protein</fullName>
    </submittedName>
</protein>
<name>A0A819YEI6_9BILA</name>
<gene>
    <name evidence="2" type="ORF">OKA104_LOCUS38399</name>
</gene>
<feature type="transmembrane region" description="Helical" evidence="1">
    <location>
        <begin position="88"/>
        <end position="112"/>
    </location>
</feature>
<proteinExistence type="predicted"/>
<evidence type="ECO:0000313" key="3">
    <source>
        <dbReference type="Proteomes" id="UP000663881"/>
    </source>
</evidence>
<evidence type="ECO:0000256" key="1">
    <source>
        <dbReference type="SAM" id="Phobius"/>
    </source>
</evidence>
<accession>A0A819YEI6</accession>
<organism evidence="2 3">
    <name type="scientific">Adineta steineri</name>
    <dbReference type="NCBI Taxonomy" id="433720"/>
    <lineage>
        <taxon>Eukaryota</taxon>
        <taxon>Metazoa</taxon>
        <taxon>Spiralia</taxon>
        <taxon>Gnathifera</taxon>
        <taxon>Rotifera</taxon>
        <taxon>Eurotatoria</taxon>
        <taxon>Bdelloidea</taxon>
        <taxon>Adinetida</taxon>
        <taxon>Adinetidae</taxon>
        <taxon>Adineta</taxon>
    </lineage>
</organism>
<feature type="non-terminal residue" evidence="2">
    <location>
        <position position="1"/>
    </location>
</feature>
<keyword evidence="1" id="KW-0472">Membrane</keyword>
<keyword evidence="1" id="KW-0812">Transmembrane</keyword>
<evidence type="ECO:0000313" key="2">
    <source>
        <dbReference type="EMBL" id="CAF4153782.1"/>
    </source>
</evidence>
<dbReference type="AlphaFoldDB" id="A0A819YEI6"/>
<reference evidence="2" key="1">
    <citation type="submission" date="2021-02" db="EMBL/GenBank/DDBJ databases">
        <authorList>
            <person name="Nowell W R."/>
        </authorList>
    </citation>
    <scope>NUCLEOTIDE SEQUENCE</scope>
</reference>
<sequence length="327" mass="36352">DVFSASVQSDQYCVTFFVGLSSVPLCPGVTVSPTTMEMSTTAMGITSQQSSQYTSEITSTIAITSSPLRTTTTTTTTVISNNKSQWPLILALCLLALILALCCLFLFCYYCLCSRDRRRRRKKARVSEHIFGWNQENIKSTSKLQEGRYQSENSELGQIKNVAMISNSRASSCVGNIQMNTSETTIDDQLLRNSANSSRQFKSPAGTTLDVISRENLMRIPSPLKDISDFSTVSFSRSARSKVNSVNTTKVPHDKISSAKSQQPIITVKVREKDYSNTRTRNRRVSSVSVSRIQRSVSADQKNHINQRITTTSSNNKVNRITVVKIK</sequence>
<dbReference type="EMBL" id="CAJOAY010006917">
    <property type="protein sequence ID" value="CAF4153782.1"/>
    <property type="molecule type" value="Genomic_DNA"/>
</dbReference>
<comment type="caution">
    <text evidence="2">The sequence shown here is derived from an EMBL/GenBank/DDBJ whole genome shotgun (WGS) entry which is preliminary data.</text>
</comment>